<evidence type="ECO:0000313" key="2">
    <source>
        <dbReference type="Proteomes" id="UP001055072"/>
    </source>
</evidence>
<accession>A0ACB8TWW6</accession>
<evidence type="ECO:0000313" key="1">
    <source>
        <dbReference type="EMBL" id="KAI0086304.1"/>
    </source>
</evidence>
<dbReference type="Proteomes" id="UP001055072">
    <property type="component" value="Unassembled WGS sequence"/>
</dbReference>
<dbReference type="EMBL" id="MU274924">
    <property type="protein sequence ID" value="KAI0086304.1"/>
    <property type="molecule type" value="Genomic_DNA"/>
</dbReference>
<gene>
    <name evidence="1" type="ORF">BDY19DRAFT_995914</name>
</gene>
<keyword evidence="1" id="KW-0479">Metal-binding</keyword>
<protein>
    <submittedName>
        <fullName evidence="1">Zinc-finger of transcription factor IIIC complex-domain-containing protein</fullName>
    </submittedName>
</protein>
<keyword evidence="2" id="KW-1185">Reference proteome</keyword>
<keyword evidence="1" id="KW-0863">Zinc-finger</keyword>
<comment type="caution">
    <text evidence="1">The sequence shown here is derived from an EMBL/GenBank/DDBJ whole genome shotgun (WGS) entry which is preliminary data.</text>
</comment>
<reference evidence="1" key="1">
    <citation type="journal article" date="2021" name="Environ. Microbiol.">
        <title>Gene family expansions and transcriptome signatures uncover fungal adaptations to wood decay.</title>
        <authorList>
            <person name="Hage H."/>
            <person name="Miyauchi S."/>
            <person name="Viragh M."/>
            <person name="Drula E."/>
            <person name="Min B."/>
            <person name="Chaduli D."/>
            <person name="Navarro D."/>
            <person name="Favel A."/>
            <person name="Norest M."/>
            <person name="Lesage-Meessen L."/>
            <person name="Balint B."/>
            <person name="Merenyi Z."/>
            <person name="de Eugenio L."/>
            <person name="Morin E."/>
            <person name="Martinez A.T."/>
            <person name="Baldrian P."/>
            <person name="Stursova M."/>
            <person name="Martinez M.J."/>
            <person name="Novotny C."/>
            <person name="Magnuson J.K."/>
            <person name="Spatafora J.W."/>
            <person name="Maurice S."/>
            <person name="Pangilinan J."/>
            <person name="Andreopoulos W."/>
            <person name="LaButti K."/>
            <person name="Hundley H."/>
            <person name="Na H."/>
            <person name="Kuo A."/>
            <person name="Barry K."/>
            <person name="Lipzen A."/>
            <person name="Henrissat B."/>
            <person name="Riley R."/>
            <person name="Ahrendt S."/>
            <person name="Nagy L.G."/>
            <person name="Grigoriev I.V."/>
            <person name="Martin F."/>
            <person name="Rosso M.N."/>
        </authorList>
    </citation>
    <scope>NUCLEOTIDE SEQUENCE</scope>
    <source>
        <strain evidence="1">CBS 384.51</strain>
    </source>
</reference>
<name>A0ACB8TWW6_9APHY</name>
<proteinExistence type="predicted"/>
<sequence length="713" mass="78498">MSNQLHILSTLPLPGLATLPTENCIQWTGDGQVVLLTRQAITSELGIKIEPSSILRPPADIGQPDQHRRPLGWYKTMIERGKDGEPHQWAYDCQEWSAASLGSTDLAFLDISCSPSGTSSDAGSVFAALDSNFEVSLYKPVKNRLTGQWEKIGDLLDILEDTVTELATEKESSIPDLLLTLHKQLSSDALLACGIADGSVEVLKISQSLELSNSPSSLLPNYQIRVTHETFGTACKPMRRTTGTLCWIAPSLSEPVLIFSKPGTIHFWKPVGKSWDGYLTVALKTQKQSVGSTAMAPISGIVHLPRRDAIAVSLSDGSFHVVKDVSSKPALASDDQTDAISSRALSIAARQHFVRIEGDEIRKLDVNCTHGMTTVDEDFTFLWIQEATRPTDFMYKHDAQHNSTLVMAELFHGESESRLLADLKDTIRNTSCTSGETGLAIFRRFLIRLSNSETIESLVEGLLEIVSGPDPVDDTLDVDFLPSYDGDFTADLRLQFRNSLRTRVFGRSGLLSRRLRVCLANYCETRCEVQELQNAFRLAGNSIAQELWTITLRILIVHIIAVSKILNVSDIAFVRRVAIHANRSGISEADTLLASIDKITPATQTSDVADPLQESCPACHALIPFTDHNSAVCSNGHHWLRCSITSYVLSTPMVRTCTSCTRKAFLPPPVSGDSGPGFTTPWLPIAARSWLVEDLLYAVRRCWYCENNFVTLV</sequence>
<organism evidence="1 2">
    <name type="scientific">Irpex rosettiformis</name>
    <dbReference type="NCBI Taxonomy" id="378272"/>
    <lineage>
        <taxon>Eukaryota</taxon>
        <taxon>Fungi</taxon>
        <taxon>Dikarya</taxon>
        <taxon>Basidiomycota</taxon>
        <taxon>Agaricomycotina</taxon>
        <taxon>Agaricomycetes</taxon>
        <taxon>Polyporales</taxon>
        <taxon>Irpicaceae</taxon>
        <taxon>Irpex</taxon>
    </lineage>
</organism>
<keyword evidence="1" id="KW-0862">Zinc</keyword>